<accession>A0A8H5AYB0</accession>
<dbReference type="InterPro" id="IPR021765">
    <property type="entry name" value="UstYa-like"/>
</dbReference>
<comment type="pathway">
    <text evidence="1">Mycotoxin biosynthesis.</text>
</comment>
<dbReference type="EMBL" id="JAACJJ010000056">
    <property type="protein sequence ID" value="KAF5313158.1"/>
    <property type="molecule type" value="Genomic_DNA"/>
</dbReference>
<dbReference type="OrthoDB" id="3687641at2759"/>
<proteinExistence type="inferred from homology"/>
<feature type="transmembrane region" description="Helical" evidence="3">
    <location>
        <begin position="36"/>
        <end position="59"/>
    </location>
</feature>
<dbReference type="Proteomes" id="UP000567179">
    <property type="component" value="Unassembled WGS sequence"/>
</dbReference>
<protein>
    <recommendedName>
        <fullName evidence="6">Tat pathway signal sequence</fullName>
    </recommendedName>
</protein>
<dbReference type="Pfam" id="PF11807">
    <property type="entry name" value="UstYa"/>
    <property type="match status" value="1"/>
</dbReference>
<name>A0A8H5AYB0_9AGAR</name>
<dbReference type="AlphaFoldDB" id="A0A8H5AYB0"/>
<evidence type="ECO:0000256" key="2">
    <source>
        <dbReference type="ARBA" id="ARBA00035112"/>
    </source>
</evidence>
<organism evidence="4 5">
    <name type="scientific">Psilocybe cf. subviscida</name>
    <dbReference type="NCBI Taxonomy" id="2480587"/>
    <lineage>
        <taxon>Eukaryota</taxon>
        <taxon>Fungi</taxon>
        <taxon>Dikarya</taxon>
        <taxon>Basidiomycota</taxon>
        <taxon>Agaricomycotina</taxon>
        <taxon>Agaricomycetes</taxon>
        <taxon>Agaricomycetidae</taxon>
        <taxon>Agaricales</taxon>
        <taxon>Agaricineae</taxon>
        <taxon>Strophariaceae</taxon>
        <taxon>Psilocybe</taxon>
    </lineage>
</organism>
<keyword evidence="3" id="KW-0472">Membrane</keyword>
<sequence>MAPTFKKSYKHLNDAENAEQETSISPPESPNSRPGAVIHLVALWAVLLAQAAIISLLLLRLRRGEIPYRPHLLYSPADRVVKYEVKTFNFGIGDDLSPFQQPPSDELDEMWEDLYNFGVHRIPKEEAALLPNKTSAIPDDPDGYYIAELEIFHQLHCLNMIRKALYPERYPDMALGGAQADEHVGHCIDAIRQGLMCAADTSVIVWQWDEKQQRTTFRGNVAHTCRNFDAIRDWAMERQITEKYHQEVYMEDDIRIPLYNADGSFYFPET</sequence>
<keyword evidence="3" id="KW-0812">Transmembrane</keyword>
<keyword evidence="3" id="KW-1133">Transmembrane helix</keyword>
<dbReference type="PANTHER" id="PTHR33365:SF4">
    <property type="entry name" value="CYCLOCHLOROTINE BIOSYNTHESIS PROTEIN O"/>
    <property type="match status" value="1"/>
</dbReference>
<gene>
    <name evidence="4" type="ORF">D9619_003703</name>
</gene>
<evidence type="ECO:0000256" key="3">
    <source>
        <dbReference type="SAM" id="Phobius"/>
    </source>
</evidence>
<comment type="caution">
    <text evidence="4">The sequence shown here is derived from an EMBL/GenBank/DDBJ whole genome shotgun (WGS) entry which is preliminary data.</text>
</comment>
<evidence type="ECO:0000313" key="4">
    <source>
        <dbReference type="EMBL" id="KAF5313158.1"/>
    </source>
</evidence>
<reference evidence="4 5" key="1">
    <citation type="journal article" date="2020" name="ISME J.">
        <title>Uncovering the hidden diversity of litter-decomposition mechanisms in mushroom-forming fungi.</title>
        <authorList>
            <person name="Floudas D."/>
            <person name="Bentzer J."/>
            <person name="Ahren D."/>
            <person name="Johansson T."/>
            <person name="Persson P."/>
            <person name="Tunlid A."/>
        </authorList>
    </citation>
    <scope>NUCLEOTIDE SEQUENCE [LARGE SCALE GENOMIC DNA]</scope>
    <source>
        <strain evidence="4 5">CBS 101986</strain>
    </source>
</reference>
<comment type="similarity">
    <text evidence="2">Belongs to the ustYa family.</text>
</comment>
<evidence type="ECO:0000313" key="5">
    <source>
        <dbReference type="Proteomes" id="UP000567179"/>
    </source>
</evidence>
<evidence type="ECO:0008006" key="6">
    <source>
        <dbReference type="Google" id="ProtNLM"/>
    </source>
</evidence>
<keyword evidence="5" id="KW-1185">Reference proteome</keyword>
<evidence type="ECO:0000256" key="1">
    <source>
        <dbReference type="ARBA" id="ARBA00004685"/>
    </source>
</evidence>
<dbReference type="GO" id="GO:0043386">
    <property type="term" value="P:mycotoxin biosynthetic process"/>
    <property type="evidence" value="ECO:0007669"/>
    <property type="project" value="InterPro"/>
</dbReference>
<dbReference type="PANTHER" id="PTHR33365">
    <property type="entry name" value="YALI0B05434P"/>
    <property type="match status" value="1"/>
</dbReference>